<evidence type="ECO:0000256" key="1">
    <source>
        <dbReference type="SAM" id="Phobius"/>
    </source>
</evidence>
<dbReference type="OrthoDB" id="10404989at2759"/>
<proteinExistence type="predicted"/>
<reference evidence="2" key="1">
    <citation type="submission" date="2020-08" db="EMBL/GenBank/DDBJ databases">
        <title>Multicomponent nature underlies the extraordinary mechanical properties of spider dragline silk.</title>
        <authorList>
            <person name="Kono N."/>
            <person name="Nakamura H."/>
            <person name="Mori M."/>
            <person name="Yoshida Y."/>
            <person name="Ohtoshi R."/>
            <person name="Malay A.D."/>
            <person name="Moran D.A.P."/>
            <person name="Tomita M."/>
            <person name="Numata K."/>
            <person name="Arakawa K."/>
        </authorList>
    </citation>
    <scope>NUCLEOTIDE SEQUENCE</scope>
</reference>
<gene>
    <name evidence="2" type="ORF">TNIN_147381</name>
</gene>
<feature type="transmembrane region" description="Helical" evidence="1">
    <location>
        <begin position="91"/>
        <end position="110"/>
    </location>
</feature>
<accession>A0A8X7CR16</accession>
<name>A0A8X7CR16_9ARAC</name>
<evidence type="ECO:0000313" key="3">
    <source>
        <dbReference type="Proteomes" id="UP000886998"/>
    </source>
</evidence>
<comment type="caution">
    <text evidence="2">The sequence shown here is derived from an EMBL/GenBank/DDBJ whole genome shotgun (WGS) entry which is preliminary data.</text>
</comment>
<keyword evidence="1" id="KW-0812">Transmembrane</keyword>
<keyword evidence="3" id="KW-1185">Reference proteome</keyword>
<dbReference type="EMBL" id="BMAV01022485">
    <property type="protein sequence ID" value="GFY77511.1"/>
    <property type="molecule type" value="Genomic_DNA"/>
</dbReference>
<feature type="transmembrane region" description="Helical" evidence="1">
    <location>
        <begin position="7"/>
        <end position="27"/>
    </location>
</feature>
<sequence>MDEPNVEIILILFDIWAWIIRVIDVMVAVSYEIPLHFCVMYFIILIFVVCRIPEEGMWRIEASVLANFVFCQMCAKGSSIFQIAVNAERESVFTKIGNVYMFILFVIRFYREFFPEDNL</sequence>
<feature type="transmembrane region" description="Helical" evidence="1">
    <location>
        <begin position="33"/>
        <end position="52"/>
    </location>
</feature>
<keyword evidence="1" id="KW-1133">Transmembrane helix</keyword>
<organism evidence="2 3">
    <name type="scientific">Trichonephila inaurata madagascariensis</name>
    <dbReference type="NCBI Taxonomy" id="2747483"/>
    <lineage>
        <taxon>Eukaryota</taxon>
        <taxon>Metazoa</taxon>
        <taxon>Ecdysozoa</taxon>
        <taxon>Arthropoda</taxon>
        <taxon>Chelicerata</taxon>
        <taxon>Arachnida</taxon>
        <taxon>Araneae</taxon>
        <taxon>Araneomorphae</taxon>
        <taxon>Entelegynae</taxon>
        <taxon>Araneoidea</taxon>
        <taxon>Nephilidae</taxon>
        <taxon>Trichonephila</taxon>
        <taxon>Trichonephila inaurata</taxon>
    </lineage>
</organism>
<keyword evidence="1" id="KW-0472">Membrane</keyword>
<dbReference type="Proteomes" id="UP000886998">
    <property type="component" value="Unassembled WGS sequence"/>
</dbReference>
<dbReference type="AlphaFoldDB" id="A0A8X7CR16"/>
<evidence type="ECO:0000313" key="2">
    <source>
        <dbReference type="EMBL" id="GFY77511.1"/>
    </source>
</evidence>
<protein>
    <submittedName>
        <fullName evidence="2">Uncharacterized protein</fullName>
    </submittedName>
</protein>